<dbReference type="AlphaFoldDB" id="A0A4P7W0W3"/>
<dbReference type="InterPro" id="IPR010998">
    <property type="entry name" value="Integrase_recombinase_N"/>
</dbReference>
<dbReference type="Gene3D" id="1.10.443.10">
    <property type="entry name" value="Intergrase catalytic core"/>
    <property type="match status" value="1"/>
</dbReference>
<evidence type="ECO:0000256" key="1">
    <source>
        <dbReference type="ARBA" id="ARBA00022829"/>
    </source>
</evidence>
<sequence length="339" mass="38989">MNEKTIYLSYWVRRYLTDYMLAAKNLSRNTVRSYRDTFRLLVGYLRDVCNKNPDKLHLQELTINVVSDFLDNQQETRNVSVATRNQRLAALQAFAKYVSMNSPEHMEWSRNIRNIPKKKAPKKMITYLEKSEMDALLSLPDQRSAQGRRDYALLIFLYNTGARAEEASDLNVSSVTLAKSKSESTIPLVTIVGKGNKTRRCPLWDNVCAILKTIINDRKPDEPLFLNRYGQRITRFGIYEVVSRYAQKLELQFPSVRDKRVSPHTIRHTTATHLLQAGVDINTIRAWLGHVSINTTNIYAEVNMEMKAKALMTCAIDSSNGKKISWKTDENLLSYLDSL</sequence>
<accession>A0A4P7W0W3</accession>
<evidence type="ECO:0000256" key="2">
    <source>
        <dbReference type="ARBA" id="ARBA00022908"/>
    </source>
</evidence>
<name>A0A4P7W0W3_9BACT</name>
<reference evidence="9" key="1">
    <citation type="submission" date="2019-02" db="EMBL/GenBank/DDBJ databases">
        <title>Isolation and identification of novel species under the genus Muribaculum.</title>
        <authorList>
            <person name="Miyake S."/>
            <person name="Ding Y."/>
            <person name="Low A."/>
            <person name="Soh M."/>
            <person name="Seedorf H."/>
        </authorList>
    </citation>
    <scope>NUCLEOTIDE SEQUENCE [LARGE SCALE GENOMIC DNA]</scope>
    <source>
        <strain evidence="9">H5</strain>
    </source>
</reference>
<dbReference type="EMBL" id="CP039396">
    <property type="protein sequence ID" value="QCD41397.1"/>
    <property type="molecule type" value="Genomic_DNA"/>
</dbReference>
<dbReference type="Pfam" id="PF00589">
    <property type="entry name" value="Phage_integrase"/>
    <property type="match status" value="1"/>
</dbReference>
<evidence type="ECO:0000313" key="9">
    <source>
        <dbReference type="Proteomes" id="UP000297149"/>
    </source>
</evidence>
<dbReference type="GO" id="GO:0003677">
    <property type="term" value="F:DNA binding"/>
    <property type="evidence" value="ECO:0007669"/>
    <property type="project" value="UniProtKB-UniRule"/>
</dbReference>
<dbReference type="Gene3D" id="1.10.150.130">
    <property type="match status" value="1"/>
</dbReference>
<evidence type="ECO:0000259" key="6">
    <source>
        <dbReference type="PROSITE" id="PS51898"/>
    </source>
</evidence>
<keyword evidence="2" id="KW-0229">DNA integration</keyword>
<dbReference type="InterPro" id="IPR011010">
    <property type="entry name" value="DNA_brk_join_enz"/>
</dbReference>
<dbReference type="InterPro" id="IPR050090">
    <property type="entry name" value="Tyrosine_recombinase_XerCD"/>
</dbReference>
<keyword evidence="9" id="KW-1185">Reference proteome</keyword>
<dbReference type="GO" id="GO:0007059">
    <property type="term" value="P:chromosome segregation"/>
    <property type="evidence" value="ECO:0007669"/>
    <property type="project" value="UniProtKB-KW"/>
</dbReference>
<dbReference type="KEGG" id="ddb:E7747_03165"/>
<dbReference type="InterPro" id="IPR004107">
    <property type="entry name" value="Integrase_SAM-like_N"/>
</dbReference>
<dbReference type="SUPFAM" id="SSF56349">
    <property type="entry name" value="DNA breaking-rejoining enzymes"/>
    <property type="match status" value="1"/>
</dbReference>
<evidence type="ECO:0000256" key="4">
    <source>
        <dbReference type="ARBA" id="ARBA00023172"/>
    </source>
</evidence>
<dbReference type="GO" id="GO:0015074">
    <property type="term" value="P:DNA integration"/>
    <property type="evidence" value="ECO:0007669"/>
    <property type="project" value="UniProtKB-KW"/>
</dbReference>
<keyword evidence="3 5" id="KW-0238">DNA-binding</keyword>
<dbReference type="PROSITE" id="PS51900">
    <property type="entry name" value="CB"/>
    <property type="match status" value="1"/>
</dbReference>
<dbReference type="RefSeq" id="WP_136414057.1">
    <property type="nucleotide sequence ID" value="NZ_CP039396.1"/>
</dbReference>
<dbReference type="PANTHER" id="PTHR30349">
    <property type="entry name" value="PHAGE INTEGRASE-RELATED"/>
    <property type="match status" value="1"/>
</dbReference>
<evidence type="ECO:0000256" key="3">
    <source>
        <dbReference type="ARBA" id="ARBA00023125"/>
    </source>
</evidence>
<feature type="domain" description="Tyr recombinase" evidence="6">
    <location>
        <begin position="123"/>
        <end position="312"/>
    </location>
</feature>
<dbReference type="PANTHER" id="PTHR30349:SF81">
    <property type="entry name" value="TYROSINE RECOMBINASE XERC"/>
    <property type="match status" value="1"/>
</dbReference>
<dbReference type="InterPro" id="IPR013762">
    <property type="entry name" value="Integrase-like_cat_sf"/>
</dbReference>
<proteinExistence type="predicted"/>
<keyword evidence="1" id="KW-0159">Chromosome partition</keyword>
<dbReference type="PROSITE" id="PS51898">
    <property type="entry name" value="TYR_RECOMBINASE"/>
    <property type="match status" value="1"/>
</dbReference>
<gene>
    <name evidence="8" type="ORF">E7747_03165</name>
</gene>
<keyword evidence="4" id="KW-0233">DNA recombination</keyword>
<feature type="domain" description="Core-binding (CB)" evidence="7">
    <location>
        <begin position="6"/>
        <end position="99"/>
    </location>
</feature>
<dbReference type="InterPro" id="IPR044068">
    <property type="entry name" value="CB"/>
</dbReference>
<evidence type="ECO:0000259" key="7">
    <source>
        <dbReference type="PROSITE" id="PS51900"/>
    </source>
</evidence>
<evidence type="ECO:0000313" key="8">
    <source>
        <dbReference type="EMBL" id="QCD41397.1"/>
    </source>
</evidence>
<dbReference type="InterPro" id="IPR002104">
    <property type="entry name" value="Integrase_catalytic"/>
</dbReference>
<dbReference type="Pfam" id="PF02899">
    <property type="entry name" value="Phage_int_SAM_1"/>
    <property type="match status" value="1"/>
</dbReference>
<protein>
    <submittedName>
        <fullName evidence="8">Integrase</fullName>
    </submittedName>
</protein>
<dbReference type="GO" id="GO:0006310">
    <property type="term" value="P:DNA recombination"/>
    <property type="evidence" value="ECO:0007669"/>
    <property type="project" value="UniProtKB-KW"/>
</dbReference>
<dbReference type="Proteomes" id="UP000297149">
    <property type="component" value="Chromosome"/>
</dbReference>
<organism evidence="8 9">
    <name type="scientific">Duncaniella dubosii</name>
    <dbReference type="NCBI Taxonomy" id="2518971"/>
    <lineage>
        <taxon>Bacteria</taxon>
        <taxon>Pseudomonadati</taxon>
        <taxon>Bacteroidota</taxon>
        <taxon>Bacteroidia</taxon>
        <taxon>Bacteroidales</taxon>
        <taxon>Muribaculaceae</taxon>
        <taxon>Duncaniella</taxon>
    </lineage>
</organism>
<evidence type="ECO:0000256" key="5">
    <source>
        <dbReference type="PROSITE-ProRule" id="PRU01248"/>
    </source>
</evidence>